<dbReference type="STRING" id="6183.A0A3Q0KQH3"/>
<feature type="transmembrane region" description="Helical" evidence="9">
    <location>
        <begin position="321"/>
        <end position="339"/>
    </location>
</feature>
<feature type="transmembrane region" description="Helical" evidence="9">
    <location>
        <begin position="280"/>
        <end position="301"/>
    </location>
</feature>
<feature type="transmembrane region" description="Helical" evidence="9">
    <location>
        <begin position="401"/>
        <end position="434"/>
    </location>
</feature>
<proteinExistence type="inferred from homology"/>
<feature type="domain" description="Wntless GOLD" evidence="11">
    <location>
        <begin position="49"/>
        <end position="241"/>
    </location>
</feature>
<dbReference type="WBParaSite" id="Smp_156100.1">
    <property type="protein sequence ID" value="Smp_156100.1"/>
    <property type="gene ID" value="Smp_156100"/>
</dbReference>
<dbReference type="InterPro" id="IPR009551">
    <property type="entry name" value="Wntless"/>
</dbReference>
<feature type="transmembrane region" description="Helical" evidence="9">
    <location>
        <begin position="14"/>
        <end position="36"/>
    </location>
</feature>
<dbReference type="InParanoid" id="A0A3Q0KQH3"/>
<feature type="transmembrane region" description="Helical" evidence="9">
    <location>
        <begin position="248"/>
        <end position="268"/>
    </location>
</feature>
<accession>A0A3Q0KQH3</accession>
<name>A0A3Q0KQH3_SCHMA</name>
<dbReference type="InterPro" id="IPR047843">
    <property type="entry name" value="WLS-like_TM"/>
</dbReference>
<dbReference type="PANTHER" id="PTHR13449">
    <property type="entry name" value="INTEGRAL MEMBRANE PROTEIN GPR177"/>
    <property type="match status" value="1"/>
</dbReference>
<keyword evidence="6 9" id="KW-1133">Transmembrane helix</keyword>
<keyword evidence="3" id="KW-0217">Developmental protein</keyword>
<keyword evidence="8 9" id="KW-0472">Membrane</keyword>
<dbReference type="GO" id="GO:0061355">
    <property type="term" value="P:Wnt protein secretion"/>
    <property type="evidence" value="ECO:0007669"/>
    <property type="project" value="TreeGrafter"/>
</dbReference>
<feature type="transmembrane region" description="Helical" evidence="9">
    <location>
        <begin position="360"/>
        <end position="381"/>
    </location>
</feature>
<keyword evidence="7" id="KW-0333">Golgi apparatus</keyword>
<evidence type="ECO:0000259" key="10">
    <source>
        <dbReference type="Pfam" id="PF06664"/>
    </source>
</evidence>
<evidence type="ECO:0000256" key="5">
    <source>
        <dbReference type="ARBA" id="ARBA00022692"/>
    </source>
</evidence>
<comment type="similarity">
    <text evidence="2">Belongs to the wntless family.</text>
</comment>
<evidence type="ECO:0000256" key="3">
    <source>
        <dbReference type="ARBA" id="ARBA00022473"/>
    </source>
</evidence>
<protein>
    <submittedName>
        <fullName evidence="13">Protein wntless homolog</fullName>
    </submittedName>
</protein>
<dbReference type="Proteomes" id="UP000008854">
    <property type="component" value="Unassembled WGS sequence"/>
</dbReference>
<keyword evidence="12" id="KW-1185">Reference proteome</keyword>
<dbReference type="PANTHER" id="PTHR13449:SF2">
    <property type="entry name" value="PROTEIN WNTLESS HOMOLOG"/>
    <property type="match status" value="1"/>
</dbReference>
<evidence type="ECO:0000256" key="8">
    <source>
        <dbReference type="ARBA" id="ARBA00023136"/>
    </source>
</evidence>
<keyword evidence="5 9" id="KW-0812">Transmembrane</keyword>
<dbReference type="InterPro" id="IPR053936">
    <property type="entry name" value="WLS_GOLD"/>
</dbReference>
<reference evidence="13" key="2">
    <citation type="submission" date="2018-12" db="UniProtKB">
        <authorList>
            <consortium name="WormBaseParasite"/>
        </authorList>
    </citation>
    <scope>IDENTIFICATION</scope>
    <source>
        <strain evidence="13">Puerto Rican</strain>
    </source>
</reference>
<evidence type="ECO:0000313" key="13">
    <source>
        <dbReference type="WBParaSite" id="Smp_156100.1"/>
    </source>
</evidence>
<reference evidence="12" key="1">
    <citation type="journal article" date="2012" name="PLoS Negl. Trop. Dis.">
        <title>A systematically improved high quality genome and transcriptome of the human blood fluke Schistosoma mansoni.</title>
        <authorList>
            <person name="Protasio A.V."/>
            <person name="Tsai I.J."/>
            <person name="Babbage A."/>
            <person name="Nichol S."/>
            <person name="Hunt M."/>
            <person name="Aslett M.A."/>
            <person name="De Silva N."/>
            <person name="Velarde G.S."/>
            <person name="Anderson T.J."/>
            <person name="Clark R.C."/>
            <person name="Davidson C."/>
            <person name="Dillon G.P."/>
            <person name="Holroyd N.E."/>
            <person name="LoVerde P.T."/>
            <person name="Lloyd C."/>
            <person name="McQuillan J."/>
            <person name="Oliveira G."/>
            <person name="Otto T.D."/>
            <person name="Parker-Manuel S.J."/>
            <person name="Quail M.A."/>
            <person name="Wilson R.A."/>
            <person name="Zerlotini A."/>
            <person name="Dunne D.W."/>
            <person name="Berriman M."/>
        </authorList>
    </citation>
    <scope>NUCLEOTIDE SEQUENCE [LARGE SCALE GENOMIC DNA]</scope>
    <source>
        <strain evidence="12">Puerto Rican</strain>
    </source>
</reference>
<dbReference type="GO" id="GO:0006886">
    <property type="term" value="P:intracellular protein transport"/>
    <property type="evidence" value="ECO:0007669"/>
    <property type="project" value="TreeGrafter"/>
</dbReference>
<keyword evidence="4" id="KW-0879">Wnt signaling pathway</keyword>
<dbReference type="Pfam" id="PF06664">
    <property type="entry name" value="WLS-like_TM"/>
    <property type="match status" value="1"/>
</dbReference>
<dbReference type="GO" id="GO:0016055">
    <property type="term" value="P:Wnt signaling pathway"/>
    <property type="evidence" value="ECO:0007669"/>
    <property type="project" value="UniProtKB-KW"/>
</dbReference>
<evidence type="ECO:0000256" key="6">
    <source>
        <dbReference type="ARBA" id="ARBA00022989"/>
    </source>
</evidence>
<dbReference type="AlphaFoldDB" id="A0A3Q0KQH3"/>
<evidence type="ECO:0000256" key="7">
    <source>
        <dbReference type="ARBA" id="ARBA00023034"/>
    </source>
</evidence>
<organism evidence="12 13">
    <name type="scientific">Schistosoma mansoni</name>
    <name type="common">Blood fluke</name>
    <dbReference type="NCBI Taxonomy" id="6183"/>
    <lineage>
        <taxon>Eukaryota</taxon>
        <taxon>Metazoa</taxon>
        <taxon>Spiralia</taxon>
        <taxon>Lophotrochozoa</taxon>
        <taxon>Platyhelminthes</taxon>
        <taxon>Trematoda</taxon>
        <taxon>Digenea</taxon>
        <taxon>Strigeidida</taxon>
        <taxon>Schistosomatoidea</taxon>
        <taxon>Schistosomatidae</taxon>
        <taxon>Schistosoma</taxon>
    </lineage>
</organism>
<dbReference type="FunCoup" id="A0A3Q0KQH3">
    <property type="interactions" value="579"/>
</dbReference>
<dbReference type="Pfam" id="PF21883">
    <property type="entry name" value="WLS_GOLD"/>
    <property type="match status" value="1"/>
</dbReference>
<dbReference type="GO" id="GO:0017147">
    <property type="term" value="F:Wnt-protein binding"/>
    <property type="evidence" value="ECO:0007669"/>
    <property type="project" value="InterPro"/>
</dbReference>
<feature type="transmembrane region" description="Helical" evidence="9">
    <location>
        <begin position="498"/>
        <end position="518"/>
    </location>
</feature>
<dbReference type="GO" id="GO:0000139">
    <property type="term" value="C:Golgi membrane"/>
    <property type="evidence" value="ECO:0007669"/>
    <property type="project" value="UniProtKB-SubCell"/>
</dbReference>
<feature type="transmembrane region" description="Helical" evidence="9">
    <location>
        <begin position="454"/>
        <end position="478"/>
    </location>
</feature>
<comment type="subcellular location">
    <subcellularLocation>
        <location evidence="1">Golgi apparatus membrane</location>
        <topology evidence="1">Multi-pass membrane protein</topology>
    </subcellularLocation>
</comment>
<evidence type="ECO:0000313" key="12">
    <source>
        <dbReference type="Proteomes" id="UP000008854"/>
    </source>
</evidence>
<evidence type="ECO:0000256" key="9">
    <source>
        <dbReference type="SAM" id="Phobius"/>
    </source>
</evidence>
<sequence>MAGVVLETLNVRKLASFGCLMLAVQICFFLIGGLIAPAPNTTDQILMSKCIDRSGDVLKWHFARPISNESCQEILPDGDIEEVVPSDVDANSIVFIAQFPHPRDGMDLHMTRWFQQVIGVLMLDIKQKYSKELENTEITFDLRLGYRNHDDPKHVWHELARSVEVRPLKCTLDREAKRHQGHAHALDEGFYYDCEVLPLFTLASCHHEEYLLNLRIPVDEKRKINVGVGSIQDVWMVEIHQNGGFTKVWFSLKTFSFPIVLLALIFFGHRVKELERPPNILEKTIFILGICLSILNCPVEWLSLIYNFSFWLVLSDIRQGLFYATLVCFWLVFTGEHMMQESSSGNRSKSNNNCYGLNGLYWPRILLVASCCAALFIFELAERGVQIRNPFYSIWSHPIAAKMGLTSIVIGALCAFAYMIYLTILVVKAFIQILGKRRLLNNLPMEQRRYYSGIIYRFMVLLTYTIICAGLTVAFFIFSQVTEDQWKWGEKSVEYTSAFITGVYGMWNVYVVAVLCLYSPSHKFRSVAGQQLYNRLLIHNSVTTTTILPGTTNSNTCASTIATIHDSFIGHDIDIYDKQSETIQLVPKQSIDYKENLPSTSTSLSNVEAKSYLLTEGLKFIRKEAFE</sequence>
<evidence type="ECO:0000259" key="11">
    <source>
        <dbReference type="Pfam" id="PF21883"/>
    </source>
</evidence>
<evidence type="ECO:0000256" key="4">
    <source>
        <dbReference type="ARBA" id="ARBA00022687"/>
    </source>
</evidence>
<evidence type="ECO:0000256" key="1">
    <source>
        <dbReference type="ARBA" id="ARBA00004653"/>
    </source>
</evidence>
<feature type="domain" description="Wntless-like transmembrane" evidence="10">
    <location>
        <begin position="242"/>
        <end position="522"/>
    </location>
</feature>
<evidence type="ECO:0000256" key="2">
    <source>
        <dbReference type="ARBA" id="ARBA00008148"/>
    </source>
</evidence>